<dbReference type="EMBL" id="CP048649">
    <property type="protein sequence ID" value="QIB67894.1"/>
    <property type="molecule type" value="Genomic_DNA"/>
</dbReference>
<dbReference type="NCBIfam" id="NF040739">
    <property type="entry name" value="ornith_OrtA"/>
    <property type="match status" value="1"/>
</dbReference>
<keyword evidence="2" id="KW-1185">Reference proteome</keyword>
<evidence type="ECO:0000313" key="2">
    <source>
        <dbReference type="Proteomes" id="UP000466848"/>
    </source>
</evidence>
<name>A0A858BSY7_9FIRM</name>
<dbReference type="RefSeq" id="WP_163064814.1">
    <property type="nucleotide sequence ID" value="NZ_CP048649.1"/>
</dbReference>
<accession>A0A858BSY7</accession>
<dbReference type="Pfam" id="PF22010">
    <property type="entry name" value="OrtA"/>
    <property type="match status" value="1"/>
</dbReference>
<reference evidence="1 2" key="1">
    <citation type="submission" date="2020-02" db="EMBL/GenBank/DDBJ databases">
        <authorList>
            <person name="Kim Y.B."/>
            <person name="Roh S.W."/>
        </authorList>
    </citation>
    <scope>NUCLEOTIDE SEQUENCE [LARGE SCALE GENOMIC DNA]</scope>
    <source>
        <strain evidence="1 2">DSM 103574</strain>
    </source>
</reference>
<dbReference type="KEGG" id="abut:Ami103574_00590"/>
<dbReference type="Proteomes" id="UP000466848">
    <property type="component" value="Chromosome"/>
</dbReference>
<gene>
    <name evidence="1" type="ORF">Ami103574_00590</name>
</gene>
<sequence length="99" mass="11213">MVKKGEWVRIHSTVLEAAERTAKLPEDTQACPLEMWTKGFLEADAEIGDEVTIKTASNRLEKGTLIEVNPYWPHSYGKFIPELVQIDKQLRDIMGGGER</sequence>
<dbReference type="InterPro" id="IPR047755">
    <property type="entry name" value="OrtA"/>
</dbReference>
<dbReference type="AlphaFoldDB" id="A0A858BSY7"/>
<organism evidence="1 2">
    <name type="scientific">Aminipila butyrica</name>
    <dbReference type="NCBI Taxonomy" id="433296"/>
    <lineage>
        <taxon>Bacteria</taxon>
        <taxon>Bacillati</taxon>
        <taxon>Bacillota</taxon>
        <taxon>Clostridia</taxon>
        <taxon>Peptostreptococcales</taxon>
        <taxon>Anaerovoracaceae</taxon>
        <taxon>Aminipila</taxon>
    </lineage>
</organism>
<proteinExistence type="predicted"/>
<evidence type="ECO:0000313" key="1">
    <source>
        <dbReference type="EMBL" id="QIB67894.1"/>
    </source>
</evidence>
<protein>
    <submittedName>
        <fullName evidence="1">2-amino-4-ketopentanoate thiolase</fullName>
    </submittedName>
</protein>